<dbReference type="RefSeq" id="XP_024406075.1">
    <property type="nucleotide sequence ID" value="XM_024549237.1"/>
</dbReference>
<dbReference type="Pfam" id="PF01184">
    <property type="entry name" value="Gpr1_Fun34_YaaH"/>
    <property type="match status" value="1"/>
</dbReference>
<evidence type="ECO:0000313" key="8">
    <source>
        <dbReference type="Proteomes" id="UP000054821"/>
    </source>
</evidence>
<dbReference type="InterPro" id="IPR000791">
    <property type="entry name" value="Gpr1/Fun34/SatP-like"/>
</dbReference>
<comment type="caution">
    <text evidence="7">The sequence shown here is derived from an EMBL/GenBank/DDBJ whole genome shotgun (WGS) entry which is preliminary data.</text>
</comment>
<name>A0A2P4ZU59_9HYPO</name>
<dbReference type="GO" id="GO:0016020">
    <property type="term" value="C:membrane"/>
    <property type="evidence" value="ECO:0007669"/>
    <property type="project" value="UniProtKB-SubCell"/>
</dbReference>
<evidence type="ECO:0000313" key="7">
    <source>
        <dbReference type="EMBL" id="PON27821.1"/>
    </source>
</evidence>
<accession>A0A2P4ZU59</accession>
<organism evidence="7 8">
    <name type="scientific">Trichoderma gamsii</name>
    <dbReference type="NCBI Taxonomy" id="398673"/>
    <lineage>
        <taxon>Eukaryota</taxon>
        <taxon>Fungi</taxon>
        <taxon>Dikarya</taxon>
        <taxon>Ascomycota</taxon>
        <taxon>Pezizomycotina</taxon>
        <taxon>Sordariomycetes</taxon>
        <taxon>Hypocreomycetidae</taxon>
        <taxon>Hypocreales</taxon>
        <taxon>Hypocreaceae</taxon>
        <taxon>Trichoderma</taxon>
    </lineage>
</organism>
<sequence length="76" mass="8380">MYLFAWMILTFIYTVAAVSSIWVRVINLVVLDIEFLLLACVNMVNNSSILIGGNCWALLSPFFRPGLPPLSCGIAS</sequence>
<dbReference type="GeneID" id="36347460"/>
<dbReference type="EMBL" id="JPDN02000009">
    <property type="protein sequence ID" value="PON27821.1"/>
    <property type="molecule type" value="Genomic_DNA"/>
</dbReference>
<feature type="transmembrane region" description="Helical" evidence="6">
    <location>
        <begin position="6"/>
        <end position="23"/>
    </location>
</feature>
<protein>
    <submittedName>
        <fullName evidence="7">Uncharacterized protein</fullName>
    </submittedName>
</protein>
<reference evidence="7 8" key="1">
    <citation type="journal article" date="2016" name="Genome Announc.">
        <title>Draft Whole-Genome Sequence of Trichoderma gamsii T6085, a Promising Biocontrol Agent of Fusarium Head Blight on Wheat.</title>
        <authorList>
            <person name="Baroncelli R."/>
            <person name="Zapparata A."/>
            <person name="Piaggeschi G."/>
            <person name="Sarrocco S."/>
            <person name="Vannacci G."/>
        </authorList>
    </citation>
    <scope>NUCLEOTIDE SEQUENCE [LARGE SCALE GENOMIC DNA]</scope>
    <source>
        <strain evidence="7 8">T6085</strain>
    </source>
</reference>
<comment type="similarity">
    <text evidence="2">Belongs to the acetate uptake transporter (AceTr) (TC 2.A.96) family.</text>
</comment>
<evidence type="ECO:0000256" key="5">
    <source>
        <dbReference type="ARBA" id="ARBA00023136"/>
    </source>
</evidence>
<keyword evidence="3 6" id="KW-0812">Transmembrane</keyword>
<proteinExistence type="inferred from homology"/>
<evidence type="ECO:0000256" key="6">
    <source>
        <dbReference type="SAM" id="Phobius"/>
    </source>
</evidence>
<dbReference type="AlphaFoldDB" id="A0A2P4ZU59"/>
<evidence type="ECO:0000256" key="2">
    <source>
        <dbReference type="ARBA" id="ARBA00005587"/>
    </source>
</evidence>
<evidence type="ECO:0000256" key="1">
    <source>
        <dbReference type="ARBA" id="ARBA00004141"/>
    </source>
</evidence>
<keyword evidence="4 6" id="KW-1133">Transmembrane helix</keyword>
<feature type="transmembrane region" description="Helical" evidence="6">
    <location>
        <begin position="35"/>
        <end position="59"/>
    </location>
</feature>
<comment type="subcellular location">
    <subcellularLocation>
        <location evidence="1">Membrane</location>
        <topology evidence="1">Multi-pass membrane protein</topology>
    </subcellularLocation>
</comment>
<gene>
    <name evidence="7" type="ORF">TGAM01_v203588</name>
</gene>
<evidence type="ECO:0000256" key="4">
    <source>
        <dbReference type="ARBA" id="ARBA00022989"/>
    </source>
</evidence>
<keyword evidence="5 6" id="KW-0472">Membrane</keyword>
<dbReference type="Proteomes" id="UP000054821">
    <property type="component" value="Unassembled WGS sequence"/>
</dbReference>
<keyword evidence="8" id="KW-1185">Reference proteome</keyword>
<evidence type="ECO:0000256" key="3">
    <source>
        <dbReference type="ARBA" id="ARBA00022692"/>
    </source>
</evidence>